<dbReference type="EMBL" id="RDQH01000336">
    <property type="protein sequence ID" value="RXH85721.1"/>
    <property type="molecule type" value="Genomic_DNA"/>
</dbReference>
<gene>
    <name evidence="2" type="ORF">DVH24_009542</name>
</gene>
<comment type="caution">
    <text evidence="2">The sequence shown here is derived from an EMBL/GenBank/DDBJ whole genome shotgun (WGS) entry which is preliminary data.</text>
</comment>
<accession>A0A498IWP4</accession>
<organism evidence="2 3">
    <name type="scientific">Malus domestica</name>
    <name type="common">Apple</name>
    <name type="synonym">Pyrus malus</name>
    <dbReference type="NCBI Taxonomy" id="3750"/>
    <lineage>
        <taxon>Eukaryota</taxon>
        <taxon>Viridiplantae</taxon>
        <taxon>Streptophyta</taxon>
        <taxon>Embryophyta</taxon>
        <taxon>Tracheophyta</taxon>
        <taxon>Spermatophyta</taxon>
        <taxon>Magnoliopsida</taxon>
        <taxon>eudicotyledons</taxon>
        <taxon>Gunneridae</taxon>
        <taxon>Pentapetalae</taxon>
        <taxon>rosids</taxon>
        <taxon>fabids</taxon>
        <taxon>Rosales</taxon>
        <taxon>Rosaceae</taxon>
        <taxon>Amygdaloideae</taxon>
        <taxon>Maleae</taxon>
        <taxon>Malus</taxon>
    </lineage>
</organism>
<protein>
    <submittedName>
        <fullName evidence="2">Uncharacterized protein</fullName>
    </submittedName>
</protein>
<name>A0A498IWP4_MALDO</name>
<dbReference type="AlphaFoldDB" id="A0A498IWP4"/>
<keyword evidence="3" id="KW-1185">Reference proteome</keyword>
<dbReference type="Proteomes" id="UP000290289">
    <property type="component" value="Chromosome 10"/>
</dbReference>
<feature type="region of interest" description="Disordered" evidence="1">
    <location>
        <begin position="56"/>
        <end position="91"/>
    </location>
</feature>
<proteinExistence type="predicted"/>
<feature type="compositionally biased region" description="Polar residues" evidence="1">
    <location>
        <begin position="56"/>
        <end position="73"/>
    </location>
</feature>
<evidence type="ECO:0000256" key="1">
    <source>
        <dbReference type="SAM" id="MobiDB-lite"/>
    </source>
</evidence>
<evidence type="ECO:0000313" key="2">
    <source>
        <dbReference type="EMBL" id="RXH85721.1"/>
    </source>
</evidence>
<evidence type="ECO:0000313" key="3">
    <source>
        <dbReference type="Proteomes" id="UP000290289"/>
    </source>
</evidence>
<sequence>MCAEIAVCSFGLAAFVRLGGIFFFLCGGRAEGETKSRSRGRRRCRRRWVRSELWDQQTPLKSSSNSTIKSPIPSSEPALKMASPPNTSPEWSGEVRSVTYSADAKSVFGCLSRHALWN</sequence>
<reference evidence="2 3" key="1">
    <citation type="submission" date="2018-10" db="EMBL/GenBank/DDBJ databases">
        <title>A high-quality apple genome assembly.</title>
        <authorList>
            <person name="Hu J."/>
        </authorList>
    </citation>
    <scope>NUCLEOTIDE SEQUENCE [LARGE SCALE GENOMIC DNA]</scope>
    <source>
        <strain evidence="3">cv. HFTH1</strain>
        <tissue evidence="2">Young leaf</tissue>
    </source>
</reference>